<comment type="similarity">
    <text evidence="2 12">Belongs to the glycosyltransferase 28 family.</text>
</comment>
<dbReference type="InterPro" id="IPR007235">
    <property type="entry name" value="Glyco_trans_28_C"/>
</dbReference>
<dbReference type="PANTHER" id="PTHR12867:SF6">
    <property type="entry name" value="N-ACETYLGLUCOSAMINYLDIPHOSPHODOLICHOL N-ACETYLGLUCOSAMINYLTRANSFERASE"/>
    <property type="match status" value="1"/>
</dbReference>
<dbReference type="GO" id="GO:0005783">
    <property type="term" value="C:endoplasmic reticulum"/>
    <property type="evidence" value="ECO:0007669"/>
    <property type="project" value="UniProtKB-SubCell"/>
</dbReference>
<sequence>MRALITVGSTRFDELIQAVFSSSVLTSLSNKGYTSIVVQCGDSSFPYDYLLAHGERAFKLEKEGVLIECWRFKPSLQTEYEQANLVISHAGSGTIIDVLRMDKALIVVPNPTLLNNHQEELASVLEKLGHLRSSTTSSLAATIQEFNPSSLTKFPPFDGSKFRNLLDEEMGFI</sequence>
<feature type="domain" description="Glycosyl transferase family 28 C-terminal" evidence="13">
    <location>
        <begin position="4"/>
        <end position="156"/>
    </location>
</feature>
<evidence type="ECO:0000256" key="2">
    <source>
        <dbReference type="ARBA" id="ARBA00006962"/>
    </source>
</evidence>
<comment type="caution">
    <text evidence="14">The sequence shown here is derived from an EMBL/GenBank/DDBJ whole genome shotgun (WGS) entry which is preliminary data.</text>
</comment>
<proteinExistence type="inferred from homology"/>
<dbReference type="AlphaFoldDB" id="A0A9W8TSF3"/>
<comment type="subcellular location">
    <subcellularLocation>
        <location evidence="1 12">Endoplasmic reticulum</location>
    </subcellularLocation>
</comment>
<evidence type="ECO:0000313" key="14">
    <source>
        <dbReference type="EMBL" id="KAJ3738855.1"/>
    </source>
</evidence>
<evidence type="ECO:0000259" key="13">
    <source>
        <dbReference type="Pfam" id="PF04101"/>
    </source>
</evidence>
<dbReference type="Gene3D" id="3.40.50.2000">
    <property type="entry name" value="Glycogen Phosphorylase B"/>
    <property type="match status" value="1"/>
</dbReference>
<evidence type="ECO:0000256" key="3">
    <source>
        <dbReference type="ARBA" id="ARBA00011198"/>
    </source>
</evidence>
<evidence type="ECO:0000256" key="8">
    <source>
        <dbReference type="ARBA" id="ARBA00022824"/>
    </source>
</evidence>
<evidence type="ECO:0000256" key="5">
    <source>
        <dbReference type="ARBA" id="ARBA00017468"/>
    </source>
</evidence>
<organism evidence="14 15">
    <name type="scientific">Lentinula detonsa</name>
    <dbReference type="NCBI Taxonomy" id="2804962"/>
    <lineage>
        <taxon>Eukaryota</taxon>
        <taxon>Fungi</taxon>
        <taxon>Dikarya</taxon>
        <taxon>Basidiomycota</taxon>
        <taxon>Agaricomycotina</taxon>
        <taxon>Agaricomycetes</taxon>
        <taxon>Agaricomycetidae</taxon>
        <taxon>Agaricales</taxon>
        <taxon>Marasmiineae</taxon>
        <taxon>Omphalotaceae</taxon>
        <taxon>Lentinula</taxon>
    </lineage>
</organism>
<dbReference type="PANTHER" id="PTHR12867">
    <property type="entry name" value="GLYCOSYL TRANSFERASE-RELATED"/>
    <property type="match status" value="1"/>
</dbReference>
<protein>
    <recommendedName>
        <fullName evidence="5 12">UDP-N-acetylglucosamine transferase subunit ALG13</fullName>
        <ecNumber evidence="4 12">2.4.1.141</ecNumber>
    </recommendedName>
    <alternativeName>
        <fullName evidence="10 12">Asparagine-linked glycosylation protein 13</fullName>
    </alternativeName>
</protein>
<dbReference type="EC" id="2.4.1.141" evidence="4 12"/>
<dbReference type="GO" id="GO:0004577">
    <property type="term" value="F:N-acetylglucosaminyldiphosphodolichol N-acetylglucosaminyltransferase activity"/>
    <property type="evidence" value="ECO:0007669"/>
    <property type="project" value="UniProtKB-EC"/>
</dbReference>
<dbReference type="Pfam" id="PF04101">
    <property type="entry name" value="Glyco_tran_28_C"/>
    <property type="match status" value="1"/>
</dbReference>
<accession>A0A9W8TSF3</accession>
<evidence type="ECO:0000256" key="10">
    <source>
        <dbReference type="ARBA" id="ARBA00032061"/>
    </source>
</evidence>
<evidence type="ECO:0000256" key="12">
    <source>
        <dbReference type="RuleBase" id="RU362128"/>
    </source>
</evidence>
<keyword evidence="6 12" id="KW-0328">Glycosyltransferase</keyword>
<evidence type="ECO:0000256" key="9">
    <source>
        <dbReference type="ARBA" id="ARBA00024804"/>
    </source>
</evidence>
<keyword evidence="8 12" id="KW-0256">Endoplasmic reticulum</keyword>
<evidence type="ECO:0000256" key="6">
    <source>
        <dbReference type="ARBA" id="ARBA00022676"/>
    </source>
</evidence>
<dbReference type="Proteomes" id="UP001142393">
    <property type="component" value="Unassembled WGS sequence"/>
</dbReference>
<comment type="function">
    <text evidence="9 12">Involved in protein N-glycosylation. Essential for the second step of the dolichol-linked oligosaccharide pathway.</text>
</comment>
<evidence type="ECO:0000256" key="4">
    <source>
        <dbReference type="ARBA" id="ARBA00012614"/>
    </source>
</evidence>
<dbReference type="GO" id="GO:0006488">
    <property type="term" value="P:dolichol-linked oligosaccharide biosynthetic process"/>
    <property type="evidence" value="ECO:0007669"/>
    <property type="project" value="InterPro"/>
</dbReference>
<gene>
    <name evidence="12" type="primary">ALG13</name>
    <name evidence="14" type="ORF">DFH05DRAFT_1538282</name>
</gene>
<evidence type="ECO:0000256" key="7">
    <source>
        <dbReference type="ARBA" id="ARBA00022679"/>
    </source>
</evidence>
<dbReference type="SUPFAM" id="SSF53756">
    <property type="entry name" value="UDP-Glycosyltransferase/glycogen phosphorylase"/>
    <property type="match status" value="1"/>
</dbReference>
<name>A0A9W8TSF3_9AGAR</name>
<keyword evidence="7 12" id="KW-0808">Transferase</keyword>
<evidence type="ECO:0000256" key="1">
    <source>
        <dbReference type="ARBA" id="ARBA00004240"/>
    </source>
</evidence>
<reference evidence="14 15" key="1">
    <citation type="journal article" date="2023" name="Proc. Natl. Acad. Sci. U.S.A.">
        <title>A global phylogenomic analysis of the shiitake genus Lentinula.</title>
        <authorList>
            <person name="Sierra-Patev S."/>
            <person name="Min B."/>
            <person name="Naranjo-Ortiz M."/>
            <person name="Looney B."/>
            <person name="Konkel Z."/>
            <person name="Slot J.C."/>
            <person name="Sakamoto Y."/>
            <person name="Steenwyk J.L."/>
            <person name="Rokas A."/>
            <person name="Carro J."/>
            <person name="Camarero S."/>
            <person name="Ferreira P."/>
            <person name="Molpeceres G."/>
            <person name="Ruiz-Duenas F.J."/>
            <person name="Serrano A."/>
            <person name="Henrissat B."/>
            <person name="Drula E."/>
            <person name="Hughes K.W."/>
            <person name="Mata J.L."/>
            <person name="Ishikawa N.K."/>
            <person name="Vargas-Isla R."/>
            <person name="Ushijima S."/>
            <person name="Smith C.A."/>
            <person name="Donoghue J."/>
            <person name="Ahrendt S."/>
            <person name="Andreopoulos W."/>
            <person name="He G."/>
            <person name="LaButti K."/>
            <person name="Lipzen A."/>
            <person name="Ng V."/>
            <person name="Riley R."/>
            <person name="Sandor L."/>
            <person name="Barry K."/>
            <person name="Martinez A.T."/>
            <person name="Xiao Y."/>
            <person name="Gibbons J.G."/>
            <person name="Terashima K."/>
            <person name="Grigoriev I.V."/>
            <person name="Hibbett D."/>
        </authorList>
    </citation>
    <scope>NUCLEOTIDE SEQUENCE [LARGE SCALE GENOMIC DNA]</scope>
    <source>
        <strain evidence="14 15">TFB7810</strain>
    </source>
</reference>
<dbReference type="InterPro" id="IPR039042">
    <property type="entry name" value="Alg13-like"/>
</dbReference>
<comment type="catalytic activity">
    <reaction evidence="11">
        <text>an N-acetyl-alpha-D-glucosaminyl-diphospho-di-trans,poly-cis-dolichol + UDP-N-acetyl-alpha-D-glucosamine = an N,N'-diacetylchitobiosyl-diphospho-di-trans,poly-cis-dolichol + UDP + H(+)</text>
        <dbReference type="Rhea" id="RHEA:23380"/>
        <dbReference type="Rhea" id="RHEA-COMP:19507"/>
        <dbReference type="Rhea" id="RHEA-COMP:19510"/>
        <dbReference type="ChEBI" id="CHEBI:15378"/>
        <dbReference type="ChEBI" id="CHEBI:57269"/>
        <dbReference type="ChEBI" id="CHEBI:57705"/>
        <dbReference type="ChEBI" id="CHEBI:58223"/>
        <dbReference type="ChEBI" id="CHEBI:58427"/>
        <dbReference type="EC" id="2.4.1.141"/>
    </reaction>
</comment>
<evidence type="ECO:0000256" key="11">
    <source>
        <dbReference type="ARBA" id="ARBA00048184"/>
    </source>
</evidence>
<keyword evidence="15" id="KW-1185">Reference proteome</keyword>
<evidence type="ECO:0000313" key="15">
    <source>
        <dbReference type="Proteomes" id="UP001142393"/>
    </source>
</evidence>
<dbReference type="EMBL" id="JANVFU010000022">
    <property type="protein sequence ID" value="KAJ3738855.1"/>
    <property type="molecule type" value="Genomic_DNA"/>
</dbReference>
<comment type="subunit">
    <text evidence="3 12">Heterodimer with ALG14 to form a functional enzyme.</text>
</comment>